<dbReference type="EMBL" id="MU167371">
    <property type="protein sequence ID" value="KAG0141780.1"/>
    <property type="molecule type" value="Genomic_DNA"/>
</dbReference>
<evidence type="ECO:0000256" key="3">
    <source>
        <dbReference type="ARBA" id="ARBA00007282"/>
    </source>
</evidence>
<dbReference type="OrthoDB" id="1077582at2759"/>
<keyword evidence="11" id="KW-1185">Reference proteome</keyword>
<dbReference type="GO" id="GO:0016020">
    <property type="term" value="C:membrane"/>
    <property type="evidence" value="ECO:0007669"/>
    <property type="project" value="UniProtKB-SubCell"/>
</dbReference>
<dbReference type="InterPro" id="IPR044851">
    <property type="entry name" value="Wax_synthase"/>
</dbReference>
<comment type="pathway">
    <text evidence="2">Secondary metabolite biosynthesis.</text>
</comment>
<evidence type="ECO:0000256" key="1">
    <source>
        <dbReference type="ARBA" id="ARBA00004141"/>
    </source>
</evidence>
<feature type="domain" description="Wax synthase" evidence="9">
    <location>
        <begin position="270"/>
        <end position="346"/>
    </location>
</feature>
<keyword evidence="4" id="KW-0808">Transferase</keyword>
<keyword evidence="7 8" id="KW-0472">Membrane</keyword>
<sequence>MSLFGDPAADLNFEPHPNLISFCKAPPWSQLLILIPLTVQCALLHPLFRHIPLARWTRLILVAPNVHWCLAISWKYCYTPLELSAEKNMILSSVTLTLAMKTIEWGLVKGPYWSRASIVYNGRRQWDPSGAIQTHDLKAGPLEVGFWTFAQFTTVRGYQFSWGLKSQKYSKPTSQGEIFQRLLRSHFAFVLATAFLVWMRDNPKQTVRSVFGYGFSLLVEAIYTLAFGLTICCAMDMRYSALQLLSGSLLRIWPRAPRIVADYLDPTLHPPVFGNLVKVRSLTEFWGSAWHPLFRHSFIFCGGSPLAALAKRGGLSLPSQKWLRGLGVFAASGFLHEYALSVFARPPHRNPYVFPQSTSYLGPAFYFLVQPFGILLEQRFKSLKGPVWVWIFTLSTATALRSSYLSPGRLDASLPPLSSWGWTQWLVPMALHSSNQ</sequence>
<name>A0A9P6N8D7_9BASI</name>
<feature type="transmembrane region" description="Helical" evidence="8">
    <location>
        <begin position="211"/>
        <end position="235"/>
    </location>
</feature>
<evidence type="ECO:0000256" key="2">
    <source>
        <dbReference type="ARBA" id="ARBA00005179"/>
    </source>
</evidence>
<evidence type="ECO:0000256" key="8">
    <source>
        <dbReference type="SAM" id="Phobius"/>
    </source>
</evidence>
<evidence type="ECO:0000259" key="9">
    <source>
        <dbReference type="Pfam" id="PF13813"/>
    </source>
</evidence>
<gene>
    <name evidence="10" type="ORF">CROQUDRAFT_51183</name>
</gene>
<comment type="caution">
    <text evidence="10">The sequence shown here is derived from an EMBL/GenBank/DDBJ whole genome shotgun (WGS) entry which is preliminary data.</text>
</comment>
<evidence type="ECO:0000313" key="10">
    <source>
        <dbReference type="EMBL" id="KAG0141780.1"/>
    </source>
</evidence>
<dbReference type="Proteomes" id="UP000886653">
    <property type="component" value="Unassembled WGS sequence"/>
</dbReference>
<dbReference type="PANTHER" id="PTHR31595">
    <property type="entry name" value="LONG-CHAIN-ALCOHOL O-FATTY-ACYLTRANSFERASE 3-RELATED"/>
    <property type="match status" value="1"/>
</dbReference>
<dbReference type="PANTHER" id="PTHR31595:SF57">
    <property type="entry name" value="OS04G0481900 PROTEIN"/>
    <property type="match status" value="1"/>
</dbReference>
<comment type="subcellular location">
    <subcellularLocation>
        <location evidence="1">Membrane</location>
        <topology evidence="1">Multi-pass membrane protein</topology>
    </subcellularLocation>
</comment>
<protein>
    <recommendedName>
        <fullName evidence="9">Wax synthase domain-containing protein</fullName>
    </recommendedName>
</protein>
<dbReference type="Pfam" id="PF13813">
    <property type="entry name" value="MBOAT_2"/>
    <property type="match status" value="1"/>
</dbReference>
<evidence type="ECO:0000256" key="4">
    <source>
        <dbReference type="ARBA" id="ARBA00022679"/>
    </source>
</evidence>
<feature type="transmembrane region" description="Helical" evidence="8">
    <location>
        <begin position="182"/>
        <end position="199"/>
    </location>
</feature>
<accession>A0A9P6N8D7</accession>
<evidence type="ECO:0000256" key="7">
    <source>
        <dbReference type="ARBA" id="ARBA00023136"/>
    </source>
</evidence>
<comment type="similarity">
    <text evidence="3">Belongs to the wax synthase family.</text>
</comment>
<keyword evidence="5 8" id="KW-0812">Transmembrane</keyword>
<evidence type="ECO:0000256" key="6">
    <source>
        <dbReference type="ARBA" id="ARBA00022989"/>
    </source>
</evidence>
<feature type="transmembrane region" description="Helical" evidence="8">
    <location>
        <begin position="28"/>
        <end position="48"/>
    </location>
</feature>
<evidence type="ECO:0000256" key="5">
    <source>
        <dbReference type="ARBA" id="ARBA00022692"/>
    </source>
</evidence>
<organism evidence="10 11">
    <name type="scientific">Cronartium quercuum f. sp. fusiforme G11</name>
    <dbReference type="NCBI Taxonomy" id="708437"/>
    <lineage>
        <taxon>Eukaryota</taxon>
        <taxon>Fungi</taxon>
        <taxon>Dikarya</taxon>
        <taxon>Basidiomycota</taxon>
        <taxon>Pucciniomycotina</taxon>
        <taxon>Pucciniomycetes</taxon>
        <taxon>Pucciniales</taxon>
        <taxon>Coleosporiaceae</taxon>
        <taxon>Cronartium</taxon>
    </lineage>
</organism>
<dbReference type="AlphaFoldDB" id="A0A9P6N8D7"/>
<dbReference type="GO" id="GO:0006629">
    <property type="term" value="P:lipid metabolic process"/>
    <property type="evidence" value="ECO:0007669"/>
    <property type="project" value="InterPro"/>
</dbReference>
<reference evidence="10" key="1">
    <citation type="submission" date="2013-11" db="EMBL/GenBank/DDBJ databases">
        <title>Genome sequence of the fusiform rust pathogen reveals effectors for host alternation and coevolution with pine.</title>
        <authorList>
            <consortium name="DOE Joint Genome Institute"/>
            <person name="Smith K."/>
            <person name="Pendleton A."/>
            <person name="Kubisiak T."/>
            <person name="Anderson C."/>
            <person name="Salamov A."/>
            <person name="Aerts A."/>
            <person name="Riley R."/>
            <person name="Clum A."/>
            <person name="Lindquist E."/>
            <person name="Ence D."/>
            <person name="Campbell M."/>
            <person name="Kronenberg Z."/>
            <person name="Feau N."/>
            <person name="Dhillon B."/>
            <person name="Hamelin R."/>
            <person name="Burleigh J."/>
            <person name="Smith J."/>
            <person name="Yandell M."/>
            <person name="Nelson C."/>
            <person name="Grigoriev I."/>
            <person name="Davis J."/>
        </authorList>
    </citation>
    <scope>NUCLEOTIDE SEQUENCE</scope>
    <source>
        <strain evidence="10">G11</strain>
    </source>
</reference>
<dbReference type="InterPro" id="IPR032805">
    <property type="entry name" value="Wax_synthase_dom"/>
</dbReference>
<evidence type="ECO:0000313" key="11">
    <source>
        <dbReference type="Proteomes" id="UP000886653"/>
    </source>
</evidence>
<dbReference type="GO" id="GO:0008374">
    <property type="term" value="F:O-acyltransferase activity"/>
    <property type="evidence" value="ECO:0007669"/>
    <property type="project" value="InterPro"/>
</dbReference>
<keyword evidence="6 8" id="KW-1133">Transmembrane helix</keyword>
<proteinExistence type="inferred from homology"/>